<evidence type="ECO:0000313" key="1">
    <source>
        <dbReference type="EMBL" id="KAG9460665.1"/>
    </source>
</evidence>
<keyword evidence="2" id="KW-1185">Reference proteome</keyword>
<name>A0A8J6BCX1_ELECQ</name>
<sequence>MRIPKTYPSPTTVPGAAWLCNIAYCPTANQEMGWELTHSKERSSLLCMHTSLYARSYLSKQLYLTETCIYHWRDDELNGQGI</sequence>
<dbReference type="Proteomes" id="UP000770717">
    <property type="component" value="Unassembled WGS sequence"/>
</dbReference>
<reference evidence="1" key="1">
    <citation type="thesis" date="2020" institute="ProQuest LLC" country="789 East Eisenhower Parkway, Ann Arbor, MI, USA">
        <title>Comparative Genomics and Chromosome Evolution.</title>
        <authorList>
            <person name="Mudd A.B."/>
        </authorList>
    </citation>
    <scope>NUCLEOTIDE SEQUENCE</scope>
    <source>
        <strain evidence="1">HN-11 Male</strain>
        <tissue evidence="1">Kidney and liver</tissue>
    </source>
</reference>
<comment type="caution">
    <text evidence="1">The sequence shown here is derived from an EMBL/GenBank/DDBJ whole genome shotgun (WGS) entry which is preliminary data.</text>
</comment>
<accession>A0A8J6BCX1</accession>
<evidence type="ECO:0000313" key="2">
    <source>
        <dbReference type="Proteomes" id="UP000770717"/>
    </source>
</evidence>
<dbReference type="AlphaFoldDB" id="A0A8J6BCX1"/>
<protein>
    <submittedName>
        <fullName evidence="1">Uncharacterized protein</fullName>
    </submittedName>
</protein>
<proteinExistence type="predicted"/>
<dbReference type="EMBL" id="WNTK01048620">
    <property type="protein sequence ID" value="KAG9460665.1"/>
    <property type="molecule type" value="Genomic_DNA"/>
</dbReference>
<gene>
    <name evidence="1" type="ORF">GDO78_020317</name>
</gene>
<organism evidence="1 2">
    <name type="scientific">Eleutherodactylus coqui</name>
    <name type="common">Puerto Rican coqui</name>
    <dbReference type="NCBI Taxonomy" id="57060"/>
    <lineage>
        <taxon>Eukaryota</taxon>
        <taxon>Metazoa</taxon>
        <taxon>Chordata</taxon>
        <taxon>Craniata</taxon>
        <taxon>Vertebrata</taxon>
        <taxon>Euteleostomi</taxon>
        <taxon>Amphibia</taxon>
        <taxon>Batrachia</taxon>
        <taxon>Anura</taxon>
        <taxon>Neobatrachia</taxon>
        <taxon>Hyloidea</taxon>
        <taxon>Eleutherodactylidae</taxon>
        <taxon>Eleutherodactylinae</taxon>
        <taxon>Eleutherodactylus</taxon>
        <taxon>Eleutherodactylus</taxon>
    </lineage>
</organism>